<evidence type="ECO:0000256" key="1">
    <source>
        <dbReference type="ARBA" id="ARBA00005505"/>
    </source>
</evidence>
<protein>
    <recommendedName>
        <fullName evidence="2">non-specific serine/threonine protein kinase</fullName>
        <ecNumber evidence="2">2.7.11.1</ecNumber>
    </recommendedName>
</protein>
<dbReference type="SUPFAM" id="SSF56112">
    <property type="entry name" value="Protein kinase-like (PK-like)"/>
    <property type="match status" value="1"/>
</dbReference>
<proteinExistence type="inferred from homology"/>
<evidence type="ECO:0000256" key="9">
    <source>
        <dbReference type="ARBA" id="ARBA00048679"/>
    </source>
</evidence>
<dbReference type="PANTHER" id="PTHR22984">
    <property type="entry name" value="SERINE/THREONINE-PROTEIN KINASE PIM"/>
    <property type="match status" value="1"/>
</dbReference>
<evidence type="ECO:0000256" key="5">
    <source>
        <dbReference type="ARBA" id="ARBA00022741"/>
    </source>
</evidence>
<keyword evidence="7" id="KW-0067">ATP-binding</keyword>
<dbReference type="PANTHER" id="PTHR22984:SF11">
    <property type="entry name" value="AURORA KINASE-RELATED"/>
    <property type="match status" value="1"/>
</dbReference>
<dbReference type="GO" id="GO:0004674">
    <property type="term" value="F:protein serine/threonine kinase activity"/>
    <property type="evidence" value="ECO:0007669"/>
    <property type="project" value="UniProtKB-KW"/>
</dbReference>
<keyword evidence="12" id="KW-1185">Reference proteome</keyword>
<dbReference type="EC" id="2.7.11.1" evidence="2"/>
<dbReference type="Gene3D" id="3.30.200.20">
    <property type="entry name" value="Phosphorylase Kinase, domain 1"/>
    <property type="match status" value="1"/>
</dbReference>
<keyword evidence="3" id="KW-0723">Serine/threonine-protein kinase</keyword>
<evidence type="ECO:0000313" key="11">
    <source>
        <dbReference type="EMBL" id="KAA0722063.1"/>
    </source>
</evidence>
<evidence type="ECO:0000259" key="10">
    <source>
        <dbReference type="PROSITE" id="PS50011"/>
    </source>
</evidence>
<dbReference type="GO" id="GO:0007346">
    <property type="term" value="P:regulation of mitotic cell cycle"/>
    <property type="evidence" value="ECO:0007669"/>
    <property type="project" value="TreeGrafter"/>
</dbReference>
<evidence type="ECO:0000256" key="6">
    <source>
        <dbReference type="ARBA" id="ARBA00022777"/>
    </source>
</evidence>
<dbReference type="PROSITE" id="PS50011">
    <property type="entry name" value="PROTEIN_KINASE_DOM"/>
    <property type="match status" value="1"/>
</dbReference>
<evidence type="ECO:0000256" key="7">
    <source>
        <dbReference type="ARBA" id="ARBA00022840"/>
    </source>
</evidence>
<keyword evidence="6" id="KW-0418">Kinase</keyword>
<dbReference type="Pfam" id="PF00069">
    <property type="entry name" value="Pkinase"/>
    <property type="match status" value="1"/>
</dbReference>
<reference evidence="11 12" key="1">
    <citation type="journal article" date="2019" name="Mol. Ecol. Resour.">
        <title>Chromosome-level genome assembly of Triplophysa tibetana, a fish adapted to the harsh high-altitude environment of the Tibetan Plateau.</title>
        <authorList>
            <person name="Yang X."/>
            <person name="Liu H."/>
            <person name="Ma Z."/>
            <person name="Zou Y."/>
            <person name="Zou M."/>
            <person name="Mao Y."/>
            <person name="Li X."/>
            <person name="Wang H."/>
            <person name="Chen T."/>
            <person name="Wang W."/>
            <person name="Yang R."/>
        </authorList>
    </citation>
    <scope>NUCLEOTIDE SEQUENCE [LARGE SCALE GENOMIC DNA]</scope>
    <source>
        <strain evidence="11">TTIB1903HZAU</strain>
        <tissue evidence="11">Muscle</tissue>
    </source>
</reference>
<dbReference type="InterPro" id="IPR051138">
    <property type="entry name" value="PIM_Ser/Thr_kinase"/>
</dbReference>
<dbReference type="AlphaFoldDB" id="A0A5A9PJU4"/>
<gene>
    <name evidence="11" type="ORF">E1301_Tti012137</name>
</gene>
<name>A0A5A9PJU4_9TELE</name>
<feature type="domain" description="Protein kinase" evidence="10">
    <location>
        <begin position="1"/>
        <end position="102"/>
    </location>
</feature>
<dbReference type="InterPro" id="IPR000719">
    <property type="entry name" value="Prot_kinase_dom"/>
</dbReference>
<keyword evidence="5" id="KW-0547">Nucleotide-binding</keyword>
<comment type="catalytic activity">
    <reaction evidence="8">
        <text>L-threonyl-[protein] + ATP = O-phospho-L-threonyl-[protein] + ADP + H(+)</text>
        <dbReference type="Rhea" id="RHEA:46608"/>
        <dbReference type="Rhea" id="RHEA-COMP:11060"/>
        <dbReference type="Rhea" id="RHEA-COMP:11605"/>
        <dbReference type="ChEBI" id="CHEBI:15378"/>
        <dbReference type="ChEBI" id="CHEBI:30013"/>
        <dbReference type="ChEBI" id="CHEBI:30616"/>
        <dbReference type="ChEBI" id="CHEBI:61977"/>
        <dbReference type="ChEBI" id="CHEBI:456216"/>
        <dbReference type="EC" id="2.7.11.1"/>
    </reaction>
</comment>
<evidence type="ECO:0000256" key="4">
    <source>
        <dbReference type="ARBA" id="ARBA00022679"/>
    </source>
</evidence>
<dbReference type="GO" id="GO:0005737">
    <property type="term" value="C:cytoplasm"/>
    <property type="evidence" value="ECO:0007669"/>
    <property type="project" value="TreeGrafter"/>
</dbReference>
<dbReference type="Gene3D" id="1.10.510.10">
    <property type="entry name" value="Transferase(Phosphotransferase) domain 1"/>
    <property type="match status" value="1"/>
</dbReference>
<comment type="caution">
    <text evidence="11">The sequence shown here is derived from an EMBL/GenBank/DDBJ whole genome shotgun (WGS) entry which is preliminary data.</text>
</comment>
<dbReference type="Proteomes" id="UP000324632">
    <property type="component" value="Chromosome 4"/>
</dbReference>
<dbReference type="InterPro" id="IPR011009">
    <property type="entry name" value="Kinase-like_dom_sf"/>
</dbReference>
<dbReference type="EMBL" id="SOYY01000004">
    <property type="protein sequence ID" value="KAA0722063.1"/>
    <property type="molecule type" value="Genomic_DNA"/>
</dbReference>
<accession>A0A5A9PJU4</accession>
<evidence type="ECO:0000256" key="3">
    <source>
        <dbReference type="ARBA" id="ARBA00022527"/>
    </source>
</evidence>
<keyword evidence="4" id="KW-0808">Transferase</keyword>
<evidence type="ECO:0000256" key="2">
    <source>
        <dbReference type="ARBA" id="ARBA00012513"/>
    </source>
</evidence>
<sequence>MPEIICLIDWYDAPDKDIIVMKLPPDVQILSRFVKKFGFLTEKTARCIMRQVLQAALACTERGVFHRDSKLENMLINKKSMVRLRHRCVLSARIEHQRELLR</sequence>
<comment type="similarity">
    <text evidence="1">Belongs to the protein kinase superfamily. CAMK Ser/Thr protein kinase family. PIM subfamily.</text>
</comment>
<dbReference type="GO" id="GO:0043066">
    <property type="term" value="P:negative regulation of apoptotic process"/>
    <property type="evidence" value="ECO:0007669"/>
    <property type="project" value="TreeGrafter"/>
</dbReference>
<comment type="catalytic activity">
    <reaction evidence="9">
        <text>L-seryl-[protein] + ATP = O-phospho-L-seryl-[protein] + ADP + H(+)</text>
        <dbReference type="Rhea" id="RHEA:17989"/>
        <dbReference type="Rhea" id="RHEA-COMP:9863"/>
        <dbReference type="Rhea" id="RHEA-COMP:11604"/>
        <dbReference type="ChEBI" id="CHEBI:15378"/>
        <dbReference type="ChEBI" id="CHEBI:29999"/>
        <dbReference type="ChEBI" id="CHEBI:30616"/>
        <dbReference type="ChEBI" id="CHEBI:83421"/>
        <dbReference type="ChEBI" id="CHEBI:456216"/>
        <dbReference type="EC" id="2.7.11.1"/>
    </reaction>
</comment>
<evidence type="ECO:0000313" key="12">
    <source>
        <dbReference type="Proteomes" id="UP000324632"/>
    </source>
</evidence>
<dbReference type="GO" id="GO:0005524">
    <property type="term" value="F:ATP binding"/>
    <property type="evidence" value="ECO:0007669"/>
    <property type="project" value="UniProtKB-KW"/>
</dbReference>
<evidence type="ECO:0000256" key="8">
    <source>
        <dbReference type="ARBA" id="ARBA00047899"/>
    </source>
</evidence>
<organism evidence="11 12">
    <name type="scientific">Triplophysa tibetana</name>
    <dbReference type="NCBI Taxonomy" id="1572043"/>
    <lineage>
        <taxon>Eukaryota</taxon>
        <taxon>Metazoa</taxon>
        <taxon>Chordata</taxon>
        <taxon>Craniata</taxon>
        <taxon>Vertebrata</taxon>
        <taxon>Euteleostomi</taxon>
        <taxon>Actinopterygii</taxon>
        <taxon>Neopterygii</taxon>
        <taxon>Teleostei</taxon>
        <taxon>Ostariophysi</taxon>
        <taxon>Cypriniformes</taxon>
        <taxon>Nemacheilidae</taxon>
        <taxon>Triplophysa</taxon>
    </lineage>
</organism>